<dbReference type="Gene3D" id="2.60.40.790">
    <property type="match status" value="1"/>
</dbReference>
<dbReference type="InterPro" id="IPR008978">
    <property type="entry name" value="HSP20-like_chaperone"/>
</dbReference>
<protein>
    <recommendedName>
        <fullName evidence="2">SHSP domain-containing protein</fullName>
    </recommendedName>
</protein>
<comment type="similarity">
    <text evidence="1">Belongs to the small heat shock protein (HSP20) family.</text>
</comment>
<reference evidence="3 4" key="1">
    <citation type="submission" date="2023-01" db="EMBL/GenBank/DDBJ databases">
        <authorList>
            <person name="Kreplak J."/>
        </authorList>
    </citation>
    <scope>NUCLEOTIDE SEQUENCE [LARGE SCALE GENOMIC DNA]</scope>
</reference>
<evidence type="ECO:0000313" key="3">
    <source>
        <dbReference type="EMBL" id="CAI8603405.1"/>
    </source>
</evidence>
<dbReference type="PROSITE" id="PS01031">
    <property type="entry name" value="SHSP"/>
    <property type="match status" value="1"/>
</dbReference>
<dbReference type="CDD" id="cd06464">
    <property type="entry name" value="ACD_sHsps-like"/>
    <property type="match status" value="1"/>
</dbReference>
<proteinExistence type="inferred from homology"/>
<feature type="domain" description="SHSP" evidence="2">
    <location>
        <begin position="351"/>
        <end position="469"/>
    </location>
</feature>
<name>A0AAV1A3D1_VICFA</name>
<organism evidence="3 4">
    <name type="scientific">Vicia faba</name>
    <name type="common">Broad bean</name>
    <name type="synonym">Faba vulgaris</name>
    <dbReference type="NCBI Taxonomy" id="3906"/>
    <lineage>
        <taxon>Eukaryota</taxon>
        <taxon>Viridiplantae</taxon>
        <taxon>Streptophyta</taxon>
        <taxon>Embryophyta</taxon>
        <taxon>Tracheophyta</taxon>
        <taxon>Spermatophyta</taxon>
        <taxon>Magnoliopsida</taxon>
        <taxon>eudicotyledons</taxon>
        <taxon>Gunneridae</taxon>
        <taxon>Pentapetalae</taxon>
        <taxon>rosids</taxon>
        <taxon>fabids</taxon>
        <taxon>Fabales</taxon>
        <taxon>Fabaceae</taxon>
        <taxon>Papilionoideae</taxon>
        <taxon>50 kb inversion clade</taxon>
        <taxon>NPAAA clade</taxon>
        <taxon>Hologalegina</taxon>
        <taxon>IRL clade</taxon>
        <taxon>Fabeae</taxon>
        <taxon>Vicia</taxon>
    </lineage>
</organism>
<dbReference type="InterPro" id="IPR039321">
    <property type="entry name" value="IDM2/3-like"/>
</dbReference>
<evidence type="ECO:0000313" key="4">
    <source>
        <dbReference type="Proteomes" id="UP001157006"/>
    </source>
</evidence>
<dbReference type="Proteomes" id="UP001157006">
    <property type="component" value="Chromosome 3"/>
</dbReference>
<gene>
    <name evidence="3" type="ORF">VFH_III085120</name>
</gene>
<dbReference type="PANTHER" id="PTHR34661">
    <property type="entry name" value="INCREASED DNA METHYLATION 3"/>
    <property type="match status" value="1"/>
</dbReference>
<dbReference type="GO" id="GO:0005634">
    <property type="term" value="C:nucleus"/>
    <property type="evidence" value="ECO:0007669"/>
    <property type="project" value="TreeGrafter"/>
</dbReference>
<keyword evidence="4" id="KW-1185">Reference proteome</keyword>
<dbReference type="PANTHER" id="PTHR34661:SF3">
    <property type="entry name" value="INCREASED DNA METHYLATION 2"/>
    <property type="match status" value="1"/>
</dbReference>
<dbReference type="AlphaFoldDB" id="A0AAV1A3D1"/>
<evidence type="ECO:0000256" key="1">
    <source>
        <dbReference type="PROSITE-ProRule" id="PRU00285"/>
    </source>
</evidence>
<dbReference type="FunFam" id="2.60.40.790:FF:000049">
    <property type="entry name" value="Increased DNA methylation 3"/>
    <property type="match status" value="1"/>
</dbReference>
<dbReference type="SUPFAM" id="SSF49764">
    <property type="entry name" value="HSP20-like chaperones"/>
    <property type="match status" value="1"/>
</dbReference>
<dbReference type="InterPro" id="IPR002068">
    <property type="entry name" value="A-crystallin/Hsp20_dom"/>
</dbReference>
<dbReference type="EMBL" id="OX451738">
    <property type="protein sequence ID" value="CAI8603405.1"/>
    <property type="molecule type" value="Genomic_DNA"/>
</dbReference>
<sequence>MAQSKPKTNSSILTLTSAKAVSILLHHHRHHPSPVQCQSFSHFSFSLHACASFPLQIPSNHVLTLTISNTMDHHQQPNKYPTTLALIESNTLKSDKPNDDQCFLLYFIMGTYFGPHINGEKKSILQRVAEGLPSYTRDQLTSSFIKVAELERIYYYILRNVDKSLTVKLSFFRSYVKGLLECSSNCNYPRFTDLFPLELHPQFKYKCQFKVIDSIVFIEHPEMFCLNPEEVERFKRLSGVEDFLVDKDAARLYNHFDGNGLRSKVRKTSSSCRKVDESDDFSELKYQMPHAHVVKPIRSIPFNDGMALGDEGDDSDKVDVPAVLFLPSRPTKKEWSDIVAATKNGFALTGSAATGRVGPIIGLVDIGECEDAYLFRMSLPGVKRDEKEFSCEVDTNGKVLIHGVTITGEKTVTMHSQVFEMQTQNLCPPGHFSVTFQLPGPVDPHQFSGNFGTDGILEGVVMKGKLGDD</sequence>
<evidence type="ECO:0000259" key="2">
    <source>
        <dbReference type="PROSITE" id="PS01031"/>
    </source>
</evidence>
<accession>A0AAV1A3D1</accession>